<dbReference type="PANTHER" id="PTHR23259:SF70">
    <property type="entry name" value="ACCESSORY GLAND PROTEIN ACP62F-RELATED"/>
    <property type="match status" value="1"/>
</dbReference>
<dbReference type="EMBL" id="KE124973">
    <property type="protein sequence ID" value="EPB73743.1"/>
    <property type="molecule type" value="Genomic_DNA"/>
</dbReference>
<keyword evidence="2" id="KW-0722">Serine protease inhibitor</keyword>
<dbReference type="SUPFAM" id="SSF57567">
    <property type="entry name" value="Serine protease inhibitors"/>
    <property type="match status" value="2"/>
</dbReference>
<dbReference type="Proteomes" id="UP000054495">
    <property type="component" value="Unassembled WGS sequence"/>
</dbReference>
<sequence>MCPNNEQTSQSYEKIPRCAEVRVKCAAGHHCEDTPTGISCAPDPVCPPNEVFNICASDCEQTCVPMGRTATVQILCVEGFHCEIVGDAPQCVPNKKCGKNEEFKPCATSCEPTCGNPEPPCTDECAPAACQCMLGFVRSNGKCIPKEKCGERRPGSNKARPVSNKATVNYVPPGNPQPPVTCATTLMLCRDGTHCEDINGRPQCVENQFKITPPTCASSPGLCPPYTHCEHRDGRLQCIKDKG</sequence>
<dbReference type="InterPro" id="IPR002919">
    <property type="entry name" value="TIL_dom"/>
</dbReference>
<dbReference type="Pfam" id="PF01826">
    <property type="entry name" value="TIL"/>
    <property type="match status" value="1"/>
</dbReference>
<gene>
    <name evidence="5" type="ORF">ANCCEY_07180</name>
</gene>
<organism evidence="5 6">
    <name type="scientific">Ancylostoma ceylanicum</name>
    <dbReference type="NCBI Taxonomy" id="53326"/>
    <lineage>
        <taxon>Eukaryota</taxon>
        <taxon>Metazoa</taxon>
        <taxon>Ecdysozoa</taxon>
        <taxon>Nematoda</taxon>
        <taxon>Chromadorea</taxon>
        <taxon>Rhabditida</taxon>
        <taxon>Rhabditina</taxon>
        <taxon>Rhabditomorpha</taxon>
        <taxon>Strongyloidea</taxon>
        <taxon>Ancylostomatidae</taxon>
        <taxon>Ancylostomatinae</taxon>
        <taxon>Ancylostoma</taxon>
    </lineage>
</organism>
<evidence type="ECO:0000256" key="3">
    <source>
        <dbReference type="ARBA" id="ARBA00023157"/>
    </source>
</evidence>
<evidence type="ECO:0000313" key="6">
    <source>
        <dbReference type="Proteomes" id="UP000054495"/>
    </source>
</evidence>
<dbReference type="PANTHER" id="PTHR23259">
    <property type="entry name" value="RIDDLE"/>
    <property type="match status" value="1"/>
</dbReference>
<dbReference type="InterPro" id="IPR051368">
    <property type="entry name" value="SerProtInhib-TIL_Domain"/>
</dbReference>
<protein>
    <submittedName>
        <fullName evidence="5">Trypsin Inhibitor like cysteine rich domain protein</fullName>
    </submittedName>
</protein>
<name>A0A0D6LRA1_9BILA</name>
<evidence type="ECO:0000259" key="4">
    <source>
        <dbReference type="Pfam" id="PF01826"/>
    </source>
</evidence>
<dbReference type="InterPro" id="IPR036084">
    <property type="entry name" value="Ser_inhib-like_sf"/>
</dbReference>
<evidence type="ECO:0000313" key="5">
    <source>
        <dbReference type="EMBL" id="EPB73743.1"/>
    </source>
</evidence>
<dbReference type="CDD" id="cd19941">
    <property type="entry name" value="TIL"/>
    <property type="match status" value="1"/>
</dbReference>
<accession>A0A0D6LRA1</accession>
<reference evidence="5 6" key="1">
    <citation type="submission" date="2013-05" db="EMBL/GenBank/DDBJ databases">
        <title>Draft genome of the parasitic nematode Anyclostoma ceylanicum.</title>
        <authorList>
            <person name="Mitreva M."/>
        </authorList>
    </citation>
    <scope>NUCLEOTIDE SEQUENCE [LARGE SCALE GENOMIC DNA]</scope>
</reference>
<evidence type="ECO:0000256" key="1">
    <source>
        <dbReference type="ARBA" id="ARBA00022690"/>
    </source>
</evidence>
<dbReference type="GO" id="GO:0004867">
    <property type="term" value="F:serine-type endopeptidase inhibitor activity"/>
    <property type="evidence" value="ECO:0007669"/>
    <property type="project" value="UniProtKB-KW"/>
</dbReference>
<feature type="domain" description="TIL" evidence="4">
    <location>
        <begin position="97"/>
        <end position="149"/>
    </location>
</feature>
<evidence type="ECO:0000256" key="2">
    <source>
        <dbReference type="ARBA" id="ARBA00022900"/>
    </source>
</evidence>
<keyword evidence="3" id="KW-1015">Disulfide bond</keyword>
<keyword evidence="6" id="KW-1185">Reference proteome</keyword>
<proteinExistence type="predicted"/>
<keyword evidence="1" id="KW-0646">Protease inhibitor</keyword>
<dbReference type="AlphaFoldDB" id="A0A0D6LRA1"/>
<dbReference type="Gene3D" id="2.10.25.10">
    <property type="entry name" value="Laminin"/>
    <property type="match status" value="1"/>
</dbReference>